<organism evidence="3 4">
    <name type="scientific">Paenibacillus profundus</name>
    <dbReference type="NCBI Taxonomy" id="1173085"/>
    <lineage>
        <taxon>Bacteria</taxon>
        <taxon>Bacillati</taxon>
        <taxon>Bacillota</taxon>
        <taxon>Bacilli</taxon>
        <taxon>Bacillales</taxon>
        <taxon>Paenibacillaceae</taxon>
        <taxon>Paenibacillus</taxon>
    </lineage>
</organism>
<proteinExistence type="predicted"/>
<keyword evidence="1" id="KW-0238">DNA-binding</keyword>
<dbReference type="Gene3D" id="1.10.260.40">
    <property type="entry name" value="lambda repressor-like DNA-binding domains"/>
    <property type="match status" value="1"/>
</dbReference>
<dbReference type="CDD" id="cd00093">
    <property type="entry name" value="HTH_XRE"/>
    <property type="match status" value="1"/>
</dbReference>
<feature type="domain" description="HTH cro/C1-type" evidence="2">
    <location>
        <begin position="7"/>
        <end position="61"/>
    </location>
</feature>
<evidence type="ECO:0000313" key="4">
    <source>
        <dbReference type="Proteomes" id="UP001199916"/>
    </source>
</evidence>
<dbReference type="InterPro" id="IPR001387">
    <property type="entry name" value="Cro/C1-type_HTH"/>
</dbReference>
<gene>
    <name evidence="3" type="ORF">LQV63_09040</name>
</gene>
<dbReference type="Proteomes" id="UP001199916">
    <property type="component" value="Unassembled WGS sequence"/>
</dbReference>
<dbReference type="EMBL" id="JAJNBZ010000005">
    <property type="protein sequence ID" value="MCE5169455.1"/>
    <property type="molecule type" value="Genomic_DNA"/>
</dbReference>
<comment type="caution">
    <text evidence="3">The sequence shown here is derived from an EMBL/GenBank/DDBJ whole genome shotgun (WGS) entry which is preliminary data.</text>
</comment>
<dbReference type="SMART" id="SM00530">
    <property type="entry name" value="HTH_XRE"/>
    <property type="match status" value="1"/>
</dbReference>
<dbReference type="PANTHER" id="PTHR46558:SF11">
    <property type="entry name" value="HTH-TYPE TRANSCRIPTIONAL REGULATOR XRE"/>
    <property type="match status" value="1"/>
</dbReference>
<dbReference type="InterPro" id="IPR010982">
    <property type="entry name" value="Lambda_DNA-bd_dom_sf"/>
</dbReference>
<reference evidence="3 4" key="1">
    <citation type="submission" date="2021-11" db="EMBL/GenBank/DDBJ databases">
        <title>Draft genome sequence of Paenibacillus profundus YoMME, a new Gram-positive bacteria with exoelectrogenic properties.</title>
        <authorList>
            <person name="Hubenova Y."/>
            <person name="Hubenova E."/>
            <person name="Manasiev Y."/>
            <person name="Peykov S."/>
            <person name="Mitov M."/>
        </authorList>
    </citation>
    <scope>NUCLEOTIDE SEQUENCE [LARGE SCALE GENOMIC DNA]</scope>
    <source>
        <strain evidence="3 4">YoMME</strain>
    </source>
</reference>
<dbReference type="PROSITE" id="PS50943">
    <property type="entry name" value="HTH_CROC1"/>
    <property type="match status" value="1"/>
</dbReference>
<accession>A0ABS8YGG1</accession>
<dbReference type="PANTHER" id="PTHR46558">
    <property type="entry name" value="TRACRIPTIONAL REGULATORY PROTEIN-RELATED-RELATED"/>
    <property type="match status" value="1"/>
</dbReference>
<evidence type="ECO:0000256" key="1">
    <source>
        <dbReference type="ARBA" id="ARBA00023125"/>
    </source>
</evidence>
<dbReference type="SUPFAM" id="SSF47413">
    <property type="entry name" value="lambda repressor-like DNA-binding domains"/>
    <property type="match status" value="1"/>
</dbReference>
<protein>
    <submittedName>
        <fullName evidence="3">Helix-turn-helix domain-containing protein</fullName>
    </submittedName>
</protein>
<keyword evidence="4" id="KW-1185">Reference proteome</keyword>
<name>A0ABS8YGG1_9BACL</name>
<dbReference type="Pfam" id="PF12844">
    <property type="entry name" value="HTH_19"/>
    <property type="match status" value="1"/>
</dbReference>
<evidence type="ECO:0000259" key="2">
    <source>
        <dbReference type="PROSITE" id="PS50943"/>
    </source>
</evidence>
<evidence type="ECO:0000313" key="3">
    <source>
        <dbReference type="EMBL" id="MCE5169455.1"/>
    </source>
</evidence>
<sequence length="108" mass="12725">MTIGERLRGLRLARNMSQEEVARHIGVTRSAYSHYEINNRQPVYSNLNKLALLFDVPIDYILNEDRTDYARETKQLLQLWHSLDHSSRQHTLYILRQSIQQADHPAQP</sequence>
<dbReference type="RefSeq" id="WP_019420462.1">
    <property type="nucleotide sequence ID" value="NZ_JAJNBZ010000005.1"/>
</dbReference>